<dbReference type="InterPro" id="IPR000109">
    <property type="entry name" value="POT_fam"/>
</dbReference>
<comment type="similarity">
    <text evidence="2">Belongs to the major facilitator superfamily. Proton-dependent oligopeptide transporter (POT/PTR) (TC 2.A.17) family.</text>
</comment>
<comment type="caution">
    <text evidence="7">The sequence shown here is derived from an EMBL/GenBank/DDBJ whole genome shotgun (WGS) entry which is preliminary data.</text>
</comment>
<evidence type="ECO:0000256" key="5">
    <source>
        <dbReference type="ARBA" id="ARBA00023136"/>
    </source>
</evidence>
<name>A0AAX6FYU1_IRIPA</name>
<dbReference type="GO" id="GO:0016020">
    <property type="term" value="C:membrane"/>
    <property type="evidence" value="ECO:0007669"/>
    <property type="project" value="UniProtKB-SubCell"/>
</dbReference>
<evidence type="ECO:0000256" key="4">
    <source>
        <dbReference type="ARBA" id="ARBA00022989"/>
    </source>
</evidence>
<dbReference type="Gene3D" id="1.20.1250.20">
    <property type="entry name" value="MFS general substrate transporter like domains"/>
    <property type="match status" value="1"/>
</dbReference>
<dbReference type="PANTHER" id="PTHR11654">
    <property type="entry name" value="OLIGOPEPTIDE TRANSPORTER-RELATED"/>
    <property type="match status" value="1"/>
</dbReference>
<feature type="transmembrane region" description="Helical" evidence="6">
    <location>
        <begin position="25"/>
        <end position="44"/>
    </location>
</feature>
<evidence type="ECO:0000256" key="6">
    <source>
        <dbReference type="SAM" id="Phobius"/>
    </source>
</evidence>
<dbReference type="Pfam" id="PF00854">
    <property type="entry name" value="PTR2"/>
    <property type="match status" value="1"/>
</dbReference>
<keyword evidence="4 6" id="KW-1133">Transmembrane helix</keyword>
<comment type="subcellular location">
    <subcellularLocation>
        <location evidence="1">Membrane</location>
        <topology evidence="1">Multi-pass membrane protein</topology>
    </subcellularLocation>
</comment>
<gene>
    <name evidence="7" type="ORF">M6B38_395290</name>
</gene>
<dbReference type="InterPro" id="IPR036259">
    <property type="entry name" value="MFS_trans_sf"/>
</dbReference>
<evidence type="ECO:0000256" key="1">
    <source>
        <dbReference type="ARBA" id="ARBA00004141"/>
    </source>
</evidence>
<reference evidence="7" key="2">
    <citation type="submission" date="2023-04" db="EMBL/GenBank/DDBJ databases">
        <authorList>
            <person name="Bruccoleri R.E."/>
            <person name="Oakeley E.J."/>
            <person name="Faust A.-M."/>
            <person name="Dessus-Babus S."/>
            <person name="Altorfer M."/>
            <person name="Burckhardt D."/>
            <person name="Oertli M."/>
            <person name="Naumann U."/>
            <person name="Petersen F."/>
            <person name="Wong J."/>
        </authorList>
    </citation>
    <scope>NUCLEOTIDE SEQUENCE</scope>
    <source>
        <strain evidence="7">GSM-AAB239-AS_SAM_17_03QT</strain>
        <tissue evidence="7">Leaf</tissue>
    </source>
</reference>
<accession>A0AAX6FYU1</accession>
<evidence type="ECO:0000313" key="8">
    <source>
        <dbReference type="Proteomes" id="UP001140949"/>
    </source>
</evidence>
<keyword evidence="8" id="KW-1185">Reference proteome</keyword>
<proteinExistence type="inferred from homology"/>
<evidence type="ECO:0000313" key="7">
    <source>
        <dbReference type="EMBL" id="KAJ6821151.1"/>
    </source>
</evidence>
<dbReference type="Proteomes" id="UP001140949">
    <property type="component" value="Unassembled WGS sequence"/>
</dbReference>
<feature type="transmembrane region" description="Helical" evidence="6">
    <location>
        <begin position="65"/>
        <end position="87"/>
    </location>
</feature>
<keyword evidence="5 6" id="KW-0472">Membrane</keyword>
<dbReference type="EMBL" id="JANAVB010025077">
    <property type="protein sequence ID" value="KAJ6821151.1"/>
    <property type="molecule type" value="Genomic_DNA"/>
</dbReference>
<keyword evidence="3 6" id="KW-0812">Transmembrane</keyword>
<organism evidence="7 8">
    <name type="scientific">Iris pallida</name>
    <name type="common">Sweet iris</name>
    <dbReference type="NCBI Taxonomy" id="29817"/>
    <lineage>
        <taxon>Eukaryota</taxon>
        <taxon>Viridiplantae</taxon>
        <taxon>Streptophyta</taxon>
        <taxon>Embryophyta</taxon>
        <taxon>Tracheophyta</taxon>
        <taxon>Spermatophyta</taxon>
        <taxon>Magnoliopsida</taxon>
        <taxon>Liliopsida</taxon>
        <taxon>Asparagales</taxon>
        <taxon>Iridaceae</taxon>
        <taxon>Iridoideae</taxon>
        <taxon>Irideae</taxon>
        <taxon>Iris</taxon>
    </lineage>
</organism>
<evidence type="ECO:0000256" key="3">
    <source>
        <dbReference type="ARBA" id="ARBA00022692"/>
    </source>
</evidence>
<dbReference type="GO" id="GO:0022857">
    <property type="term" value="F:transmembrane transporter activity"/>
    <property type="evidence" value="ECO:0007669"/>
    <property type="project" value="InterPro"/>
</dbReference>
<sequence>MDGGEASNQNKWQLSTLTDVEEVKLVIRMLPVWATTIMFWTIYAQMTTFSVSQATAMDRRIGRSFQIPAGSLTVFFVGSILLTVPFYDRVVVPVSAASRATPTASPLSSVSASVLSSPSAPWSPPPYRAPSPPLGVIGRPTHDRVLACAAVLLVGSGEAFTYIGQLDFS</sequence>
<protein>
    <submittedName>
        <fullName evidence="7">Uncharacterized protein</fullName>
    </submittedName>
</protein>
<reference evidence="7" key="1">
    <citation type="journal article" date="2023" name="GigaByte">
        <title>Genome assembly of the bearded iris, Iris pallida Lam.</title>
        <authorList>
            <person name="Bruccoleri R.E."/>
            <person name="Oakeley E.J."/>
            <person name="Faust A.M.E."/>
            <person name="Altorfer M."/>
            <person name="Dessus-Babus S."/>
            <person name="Burckhardt D."/>
            <person name="Oertli M."/>
            <person name="Naumann U."/>
            <person name="Petersen F."/>
            <person name="Wong J."/>
        </authorList>
    </citation>
    <scope>NUCLEOTIDE SEQUENCE</scope>
    <source>
        <strain evidence="7">GSM-AAB239-AS_SAM_17_03QT</strain>
    </source>
</reference>
<dbReference type="AlphaFoldDB" id="A0AAX6FYU1"/>
<evidence type="ECO:0000256" key="2">
    <source>
        <dbReference type="ARBA" id="ARBA00005982"/>
    </source>
</evidence>